<keyword evidence="5 6" id="KW-0012">Acyltransferase</keyword>
<dbReference type="GO" id="GO:0103118">
    <property type="term" value="F:UDP-3-O-[(3R)-3-hydroxyacyl]-glucosamine N-acyltransferase activity"/>
    <property type="evidence" value="ECO:0007669"/>
    <property type="project" value="UniProtKB-EC"/>
</dbReference>
<sequence>MNNIKLNALSELIENSKLVNCPDLNAEVRQVLPLGADAKNFVSFVSSKAFVKEAKSSKATLLVVNAELAEGLPEKPMLVVPNVELTLIKILHHFFPLEVSNGTHSPNAIIAKSAKIGANTQVGNFVTIGENVVIGDHCIIADGVKIERDVKIGNHSKIGMNCVIFHGTEIGDNFLSFGNSTFGGDGFGFTFLNGKHNKLPQVGKVIIGNDVEFGSNCTIDRGALTDTVVGNGCKFDNMVHIAHNCKIGDHVIIAGQSGLAGSVTLGNHVLIGGACAISDHITLVDGTIIAGGTSLRTSPKAKDVYIGWDLGLNYPDFQKYRVNIKNVVNLNKWIKRIKDIEKKVGIEAEEGKD</sequence>
<dbReference type="Gene3D" id="2.160.10.10">
    <property type="entry name" value="Hexapeptide repeat proteins"/>
    <property type="match status" value="1"/>
</dbReference>
<dbReference type="RefSeq" id="WP_135624778.1">
    <property type="nucleotide sequence ID" value="NZ_RQGD01000039.1"/>
</dbReference>
<organism evidence="6 7">
    <name type="scientific">Leptospira ognonensis</name>
    <dbReference type="NCBI Taxonomy" id="2484945"/>
    <lineage>
        <taxon>Bacteria</taxon>
        <taxon>Pseudomonadati</taxon>
        <taxon>Spirochaetota</taxon>
        <taxon>Spirochaetia</taxon>
        <taxon>Leptospirales</taxon>
        <taxon>Leptospiraceae</taxon>
        <taxon>Leptospira</taxon>
    </lineage>
</organism>
<dbReference type="SUPFAM" id="SSF51161">
    <property type="entry name" value="Trimeric LpxA-like enzymes"/>
    <property type="match status" value="1"/>
</dbReference>
<dbReference type="GO" id="GO:0009245">
    <property type="term" value="P:lipid A biosynthetic process"/>
    <property type="evidence" value="ECO:0007669"/>
    <property type="project" value="UniProtKB-KW"/>
</dbReference>
<evidence type="ECO:0000256" key="4">
    <source>
        <dbReference type="ARBA" id="ARBA00023098"/>
    </source>
</evidence>
<dbReference type="GO" id="GO:0016020">
    <property type="term" value="C:membrane"/>
    <property type="evidence" value="ECO:0007669"/>
    <property type="project" value="GOC"/>
</dbReference>
<dbReference type="AlphaFoldDB" id="A0A4R9JVZ2"/>
<dbReference type="Gene3D" id="3.40.1390.10">
    <property type="entry name" value="MurE/MurF, N-terminal domain"/>
    <property type="match status" value="1"/>
</dbReference>
<dbReference type="EMBL" id="RQGD01000039">
    <property type="protein sequence ID" value="TGL57150.1"/>
    <property type="molecule type" value="Genomic_DNA"/>
</dbReference>
<dbReference type="NCBIfam" id="NF002060">
    <property type="entry name" value="PRK00892.1"/>
    <property type="match status" value="1"/>
</dbReference>
<evidence type="ECO:0000256" key="3">
    <source>
        <dbReference type="ARBA" id="ARBA00022679"/>
    </source>
</evidence>
<reference evidence="6" key="1">
    <citation type="journal article" date="2019" name="PLoS Negl. Trop. Dis.">
        <title>Revisiting the worldwide diversity of Leptospira species in the environment.</title>
        <authorList>
            <person name="Vincent A.T."/>
            <person name="Schiettekatte O."/>
            <person name="Bourhy P."/>
            <person name="Veyrier F.J."/>
            <person name="Picardeau M."/>
        </authorList>
    </citation>
    <scope>NUCLEOTIDE SEQUENCE [LARGE SCALE GENOMIC DNA]</scope>
    <source>
        <strain evidence="6">201702476</strain>
    </source>
</reference>
<dbReference type="EC" id="2.3.1.191" evidence="6"/>
<dbReference type="InterPro" id="IPR001451">
    <property type="entry name" value="Hexapep"/>
</dbReference>
<dbReference type="InterPro" id="IPR011004">
    <property type="entry name" value="Trimer_LpxA-like_sf"/>
</dbReference>
<dbReference type="CDD" id="cd03352">
    <property type="entry name" value="LbH_LpxD"/>
    <property type="match status" value="1"/>
</dbReference>
<dbReference type="PANTHER" id="PTHR43378">
    <property type="entry name" value="UDP-3-O-ACYLGLUCOSAMINE N-ACYLTRANSFERASE"/>
    <property type="match status" value="1"/>
</dbReference>
<dbReference type="OrthoDB" id="9784739at2"/>
<gene>
    <name evidence="6" type="primary">lpxD</name>
    <name evidence="6" type="ORF">EHQ58_15300</name>
</gene>
<protein>
    <submittedName>
        <fullName evidence="6">UDP-3-O-(3-hydroxymyristoyl)glucosamine N-acyltransferase</fullName>
        <ecNumber evidence="6">2.3.1.191</ecNumber>
    </submittedName>
</protein>
<keyword evidence="3 6" id="KW-0808">Transferase</keyword>
<evidence type="ECO:0000256" key="5">
    <source>
        <dbReference type="ARBA" id="ARBA00023315"/>
    </source>
</evidence>
<name>A0A4R9JVZ2_9LEPT</name>
<evidence type="ECO:0000313" key="6">
    <source>
        <dbReference type="EMBL" id="TGL57150.1"/>
    </source>
</evidence>
<dbReference type="InterPro" id="IPR007691">
    <property type="entry name" value="LpxD"/>
</dbReference>
<evidence type="ECO:0000256" key="1">
    <source>
        <dbReference type="ARBA" id="ARBA00022516"/>
    </source>
</evidence>
<accession>A0A4R9JVZ2</accession>
<dbReference type="GO" id="GO:0016410">
    <property type="term" value="F:N-acyltransferase activity"/>
    <property type="evidence" value="ECO:0007669"/>
    <property type="project" value="InterPro"/>
</dbReference>
<dbReference type="PANTHER" id="PTHR43378:SF2">
    <property type="entry name" value="UDP-3-O-ACYLGLUCOSAMINE N-ACYLTRANSFERASE 1, MITOCHONDRIAL-RELATED"/>
    <property type="match status" value="1"/>
</dbReference>
<keyword evidence="2" id="KW-0441">Lipid A biosynthesis</keyword>
<proteinExistence type="predicted"/>
<evidence type="ECO:0000313" key="7">
    <source>
        <dbReference type="Proteomes" id="UP000297693"/>
    </source>
</evidence>
<comment type="caution">
    <text evidence="6">The sequence shown here is derived from an EMBL/GenBank/DDBJ whole genome shotgun (WGS) entry which is preliminary data.</text>
</comment>
<keyword evidence="1" id="KW-0444">Lipid biosynthesis</keyword>
<dbReference type="Pfam" id="PF00132">
    <property type="entry name" value="Hexapep"/>
    <property type="match status" value="2"/>
</dbReference>
<dbReference type="Proteomes" id="UP000297693">
    <property type="component" value="Unassembled WGS sequence"/>
</dbReference>
<keyword evidence="7" id="KW-1185">Reference proteome</keyword>
<dbReference type="Pfam" id="PF14602">
    <property type="entry name" value="Hexapep_2"/>
    <property type="match status" value="1"/>
</dbReference>
<evidence type="ECO:0000256" key="2">
    <source>
        <dbReference type="ARBA" id="ARBA00022556"/>
    </source>
</evidence>
<keyword evidence="4" id="KW-0443">Lipid metabolism</keyword>
<dbReference type="NCBIfam" id="TIGR01853">
    <property type="entry name" value="lipid_A_lpxD"/>
    <property type="match status" value="1"/>
</dbReference>